<dbReference type="SMART" id="SM00028">
    <property type="entry name" value="TPR"/>
    <property type="match status" value="8"/>
</dbReference>
<feature type="repeat" description="TPR" evidence="1">
    <location>
        <begin position="206"/>
        <end position="239"/>
    </location>
</feature>
<feature type="repeat" description="TPR" evidence="1">
    <location>
        <begin position="138"/>
        <end position="171"/>
    </location>
</feature>
<keyword evidence="4" id="KW-1185">Reference proteome</keyword>
<sequence length="476" mass="55885">MKENPYRQNREEMKELLLQYNNFKNGRKFSFIEEESFERIIDYFDENDDLISAVEAVNYAVEQFPYSSALHIKKADLLIATHRYREALFLLDKAELLDSNDINLYILKTDAHLALDNQEKAAALLEKAIHVFQGEEKAELLFELADVYDDYEEFDKVFNCLKLILEQDPTNEEALYKICFWTDYTGRNEESIKLHQKIIDEFPYTQLAWFNLGAAFQGLKLYEKSIDAYQYAIAIDEKFDYAYRNMGDAYLRLHKYKEAIEVLQKVLELSMPEEVIYEALGHCYEKLKNYAQARFNYRKASHLNSTDSHLYFKIAGTYMSEGYWDSAVKNIENAMRINKSQPDYHLALAKCYVQLDRIKDAVIHFSNFIKARPKNNNGWKELIKCLYEAEYFEEALEQVYNAQKNTNNKPLYTFYKSAILFALGKSKEGLLQLELGLQKSPGLIRQFIQLNPSLLQHQSIVELIALYKTKSPRKKK</sequence>
<dbReference type="InterPro" id="IPR011990">
    <property type="entry name" value="TPR-like_helical_dom_sf"/>
</dbReference>
<dbReference type="EMBL" id="VYQF01000001">
    <property type="protein sequence ID" value="KAA9041337.1"/>
    <property type="molecule type" value="Genomic_DNA"/>
</dbReference>
<comment type="caution">
    <text evidence="3">The sequence shown here is derived from an EMBL/GenBank/DDBJ whole genome shotgun (WGS) entry which is preliminary data.</text>
</comment>
<dbReference type="RefSeq" id="WP_150413434.1">
    <property type="nucleotide sequence ID" value="NZ_VYQF01000001.1"/>
</dbReference>
<gene>
    <name evidence="3" type="ORF">FW778_04700</name>
</gene>
<dbReference type="Pfam" id="PF25063">
    <property type="entry name" value="ARM_TT21_C"/>
    <property type="match status" value="1"/>
</dbReference>
<dbReference type="SUPFAM" id="SSF48452">
    <property type="entry name" value="TPR-like"/>
    <property type="match status" value="2"/>
</dbReference>
<proteinExistence type="predicted"/>
<feature type="repeat" description="TPR" evidence="1">
    <location>
        <begin position="240"/>
        <end position="273"/>
    </location>
</feature>
<dbReference type="InterPro" id="IPR056834">
    <property type="entry name" value="ARM_TT21_C"/>
</dbReference>
<organism evidence="3 4">
    <name type="scientific">Ginsengibacter hankyongi</name>
    <dbReference type="NCBI Taxonomy" id="2607284"/>
    <lineage>
        <taxon>Bacteria</taxon>
        <taxon>Pseudomonadati</taxon>
        <taxon>Bacteroidota</taxon>
        <taxon>Chitinophagia</taxon>
        <taxon>Chitinophagales</taxon>
        <taxon>Chitinophagaceae</taxon>
        <taxon>Ginsengibacter</taxon>
    </lineage>
</organism>
<accession>A0A5J5IMW3</accession>
<dbReference type="PANTHER" id="PTHR12558">
    <property type="entry name" value="CELL DIVISION CYCLE 16,23,27"/>
    <property type="match status" value="1"/>
</dbReference>
<keyword evidence="1" id="KW-0802">TPR repeat</keyword>
<feature type="domain" description="Tetratricopeptide repeat protein 21A/21B C-terminal ARM" evidence="2">
    <location>
        <begin position="224"/>
        <end position="344"/>
    </location>
</feature>
<dbReference type="PROSITE" id="PS50005">
    <property type="entry name" value="TPR"/>
    <property type="match status" value="5"/>
</dbReference>
<evidence type="ECO:0000313" key="3">
    <source>
        <dbReference type="EMBL" id="KAA9041337.1"/>
    </source>
</evidence>
<feature type="repeat" description="TPR" evidence="1">
    <location>
        <begin position="274"/>
        <end position="307"/>
    </location>
</feature>
<dbReference type="Proteomes" id="UP000326903">
    <property type="component" value="Unassembled WGS sequence"/>
</dbReference>
<dbReference type="AlphaFoldDB" id="A0A5J5IMW3"/>
<evidence type="ECO:0000256" key="1">
    <source>
        <dbReference type="PROSITE-ProRule" id="PRU00339"/>
    </source>
</evidence>
<evidence type="ECO:0000259" key="2">
    <source>
        <dbReference type="Pfam" id="PF25063"/>
    </source>
</evidence>
<evidence type="ECO:0000313" key="4">
    <source>
        <dbReference type="Proteomes" id="UP000326903"/>
    </source>
</evidence>
<feature type="repeat" description="TPR" evidence="1">
    <location>
        <begin position="308"/>
        <end position="341"/>
    </location>
</feature>
<protein>
    <submittedName>
        <fullName evidence="3">Tetratricopeptide repeat protein</fullName>
    </submittedName>
</protein>
<dbReference type="PANTHER" id="PTHR12558:SF13">
    <property type="entry name" value="CELL DIVISION CYCLE PROTEIN 27 HOMOLOG"/>
    <property type="match status" value="1"/>
</dbReference>
<dbReference type="InterPro" id="IPR019734">
    <property type="entry name" value="TPR_rpt"/>
</dbReference>
<dbReference type="Gene3D" id="1.25.40.10">
    <property type="entry name" value="Tetratricopeptide repeat domain"/>
    <property type="match status" value="4"/>
</dbReference>
<dbReference type="PROSITE" id="PS50293">
    <property type="entry name" value="TPR_REGION"/>
    <property type="match status" value="1"/>
</dbReference>
<name>A0A5J5IMW3_9BACT</name>
<reference evidence="3 4" key="1">
    <citation type="submission" date="2019-09" db="EMBL/GenBank/DDBJ databases">
        <title>Draft genome sequence of Ginsengibacter sp. BR5-29.</title>
        <authorList>
            <person name="Im W.-T."/>
        </authorList>
    </citation>
    <scope>NUCLEOTIDE SEQUENCE [LARGE SCALE GENOMIC DNA]</scope>
    <source>
        <strain evidence="3 4">BR5-29</strain>
    </source>
</reference>